<feature type="domain" description="FIST C-domain" evidence="2">
    <location>
        <begin position="215"/>
        <end position="378"/>
    </location>
</feature>
<gene>
    <name evidence="3" type="ORF">RQP53_12650</name>
</gene>
<dbReference type="PANTHER" id="PTHR14939">
    <property type="entry name" value="F-BOX ONLY PROTEIN 22"/>
    <property type="match status" value="1"/>
</dbReference>
<dbReference type="EMBL" id="JAVXZY010000004">
    <property type="protein sequence ID" value="MDT9000118.1"/>
    <property type="molecule type" value="Genomic_DNA"/>
</dbReference>
<keyword evidence="4" id="KW-1185">Reference proteome</keyword>
<dbReference type="SMART" id="SM00897">
    <property type="entry name" value="FIST"/>
    <property type="match status" value="1"/>
</dbReference>
<feature type="domain" description="FIST" evidence="1">
    <location>
        <begin position="40"/>
        <end position="214"/>
    </location>
</feature>
<evidence type="ECO:0000259" key="2">
    <source>
        <dbReference type="SMART" id="SM01204"/>
    </source>
</evidence>
<dbReference type="RefSeq" id="WP_315650668.1">
    <property type="nucleotide sequence ID" value="NZ_JAVXZY010000004.1"/>
</dbReference>
<proteinExistence type="predicted"/>
<dbReference type="Pfam" id="PF10442">
    <property type="entry name" value="FIST_C"/>
    <property type="match status" value="1"/>
</dbReference>
<dbReference type="InterPro" id="IPR013702">
    <property type="entry name" value="FIST_domain_N"/>
</dbReference>
<protein>
    <submittedName>
        <fullName evidence="3">FIST C-terminal domain-containing protein</fullName>
    </submittedName>
</protein>
<evidence type="ECO:0000313" key="4">
    <source>
        <dbReference type="Proteomes" id="UP001246372"/>
    </source>
</evidence>
<evidence type="ECO:0000313" key="3">
    <source>
        <dbReference type="EMBL" id="MDT9000118.1"/>
    </source>
</evidence>
<dbReference type="SMART" id="SM01204">
    <property type="entry name" value="FIST_C"/>
    <property type="match status" value="1"/>
</dbReference>
<sequence length="394" mass="41790">MPQFLHAHATHPDAHLALALAGAQIEAQRAALGPRSRWQPSIGWLYLTEAYVDAADSLLTEAQQRWPGVQWLGASGVGVCASGVEYFDEPALSLMLADLPAEQFHLFSGRQPLGHWPAALAQLHGDPNNSDLQALITDLAGHVSSGYVFGGLAAGRKQAIHIADGVWHGGLSGVAFGAGIGISSRVSQGCQALGATRRISACEGQWLTELDGQPALDCLLQDLALPLPTAGGDLREAVPRLRRCLAGLSEPQQGTARRSDYGAEVTVRHLMGIDPARRAVAVGEQLHVGQLLSFCERNPEAARRDLLRICTELRDEAEDRAALASNGSSPIAGALYISCAGRGGSHFGAPSAELQWIRHALGDVPLTGFFAAGEIAHDKLYGYTGVLTVFLKHH</sequence>
<organism evidence="3 4">
    <name type="scientific">Roseateles aquae</name>
    <dbReference type="NCBI Taxonomy" id="3077235"/>
    <lineage>
        <taxon>Bacteria</taxon>
        <taxon>Pseudomonadati</taxon>
        <taxon>Pseudomonadota</taxon>
        <taxon>Betaproteobacteria</taxon>
        <taxon>Burkholderiales</taxon>
        <taxon>Sphaerotilaceae</taxon>
        <taxon>Roseateles</taxon>
    </lineage>
</organism>
<dbReference type="PANTHER" id="PTHR14939:SF5">
    <property type="entry name" value="F-BOX ONLY PROTEIN 22"/>
    <property type="match status" value="1"/>
</dbReference>
<reference evidence="3" key="1">
    <citation type="submission" date="2023-09" db="EMBL/GenBank/DDBJ databases">
        <title>Paucibacter sp. APW11 Genome sequencing and assembly.</title>
        <authorList>
            <person name="Kim I."/>
        </authorList>
    </citation>
    <scope>NUCLEOTIDE SEQUENCE</scope>
    <source>
        <strain evidence="3">APW11</strain>
    </source>
</reference>
<dbReference type="Pfam" id="PF08495">
    <property type="entry name" value="FIST"/>
    <property type="match status" value="1"/>
</dbReference>
<name>A0ABU3PDB4_9BURK</name>
<dbReference type="InterPro" id="IPR019494">
    <property type="entry name" value="FIST_C"/>
</dbReference>
<evidence type="ECO:0000259" key="1">
    <source>
        <dbReference type="SMART" id="SM00897"/>
    </source>
</evidence>
<accession>A0ABU3PDB4</accession>
<comment type="caution">
    <text evidence="3">The sequence shown here is derived from an EMBL/GenBank/DDBJ whole genome shotgun (WGS) entry which is preliminary data.</text>
</comment>
<dbReference type="Proteomes" id="UP001246372">
    <property type="component" value="Unassembled WGS sequence"/>
</dbReference>